<dbReference type="Proteomes" id="UP000235965">
    <property type="component" value="Unassembled WGS sequence"/>
</dbReference>
<accession>A0A2J7PQM1</accession>
<proteinExistence type="predicted"/>
<gene>
    <name evidence="1" type="ORF">B7P43_G05037</name>
</gene>
<protein>
    <submittedName>
        <fullName evidence="1">Uncharacterized protein</fullName>
    </submittedName>
</protein>
<dbReference type="AlphaFoldDB" id="A0A2J7PQM1"/>
<evidence type="ECO:0000313" key="2">
    <source>
        <dbReference type="Proteomes" id="UP000235965"/>
    </source>
</evidence>
<name>A0A2J7PQM1_9NEOP</name>
<organism evidence="1 2">
    <name type="scientific">Cryptotermes secundus</name>
    <dbReference type="NCBI Taxonomy" id="105785"/>
    <lineage>
        <taxon>Eukaryota</taxon>
        <taxon>Metazoa</taxon>
        <taxon>Ecdysozoa</taxon>
        <taxon>Arthropoda</taxon>
        <taxon>Hexapoda</taxon>
        <taxon>Insecta</taxon>
        <taxon>Pterygota</taxon>
        <taxon>Neoptera</taxon>
        <taxon>Polyneoptera</taxon>
        <taxon>Dictyoptera</taxon>
        <taxon>Blattodea</taxon>
        <taxon>Blattoidea</taxon>
        <taxon>Termitoidae</taxon>
        <taxon>Kalotermitidae</taxon>
        <taxon>Cryptotermitinae</taxon>
        <taxon>Cryptotermes</taxon>
    </lineage>
</organism>
<comment type="caution">
    <text evidence="1">The sequence shown here is derived from an EMBL/GenBank/DDBJ whole genome shotgun (WGS) entry which is preliminary data.</text>
</comment>
<reference evidence="1 2" key="1">
    <citation type="submission" date="2017-12" db="EMBL/GenBank/DDBJ databases">
        <title>Hemimetabolous genomes reveal molecular basis of termite eusociality.</title>
        <authorList>
            <person name="Harrison M.C."/>
            <person name="Jongepier E."/>
            <person name="Robertson H.M."/>
            <person name="Arning N."/>
            <person name="Bitard-Feildel T."/>
            <person name="Chao H."/>
            <person name="Childers C.P."/>
            <person name="Dinh H."/>
            <person name="Doddapaneni H."/>
            <person name="Dugan S."/>
            <person name="Gowin J."/>
            <person name="Greiner C."/>
            <person name="Han Y."/>
            <person name="Hu H."/>
            <person name="Hughes D.S.T."/>
            <person name="Huylmans A.-K."/>
            <person name="Kemena C."/>
            <person name="Kremer L.P.M."/>
            <person name="Lee S.L."/>
            <person name="Lopez-Ezquerra A."/>
            <person name="Mallet L."/>
            <person name="Monroy-Kuhn J.M."/>
            <person name="Moser A."/>
            <person name="Murali S.C."/>
            <person name="Muzny D.M."/>
            <person name="Otani S."/>
            <person name="Piulachs M.-D."/>
            <person name="Poelchau M."/>
            <person name="Qu J."/>
            <person name="Schaub F."/>
            <person name="Wada-Katsumata A."/>
            <person name="Worley K.C."/>
            <person name="Xie Q."/>
            <person name="Ylla G."/>
            <person name="Poulsen M."/>
            <person name="Gibbs R.A."/>
            <person name="Schal C."/>
            <person name="Richards S."/>
            <person name="Belles X."/>
            <person name="Korb J."/>
            <person name="Bornberg-Bauer E."/>
        </authorList>
    </citation>
    <scope>NUCLEOTIDE SEQUENCE [LARGE SCALE GENOMIC DNA]</scope>
    <source>
        <tissue evidence="1">Whole body</tissue>
    </source>
</reference>
<evidence type="ECO:0000313" key="1">
    <source>
        <dbReference type="EMBL" id="PNF18628.1"/>
    </source>
</evidence>
<dbReference type="EMBL" id="NEVH01022635">
    <property type="protein sequence ID" value="PNF18628.1"/>
    <property type="molecule type" value="Genomic_DNA"/>
</dbReference>
<sequence>MIVNRELERIRKEAEVTHVRYSISICWEGFWRATVLERGL</sequence>
<keyword evidence="2" id="KW-1185">Reference proteome</keyword>